<dbReference type="Gene3D" id="3.30.70.330">
    <property type="match status" value="1"/>
</dbReference>
<feature type="region of interest" description="Disordered" evidence="1">
    <location>
        <begin position="1113"/>
        <end position="1137"/>
    </location>
</feature>
<dbReference type="PROSITE" id="PS50030">
    <property type="entry name" value="UBA"/>
    <property type="match status" value="1"/>
</dbReference>
<dbReference type="GO" id="GO:0005654">
    <property type="term" value="C:nucleoplasm"/>
    <property type="evidence" value="ECO:0007669"/>
    <property type="project" value="TreeGrafter"/>
</dbReference>
<feature type="non-terminal residue" evidence="3">
    <location>
        <position position="1"/>
    </location>
</feature>
<name>A0A0L7LS64_OPEBR</name>
<dbReference type="Pfam" id="PF00627">
    <property type="entry name" value="UBA"/>
    <property type="match status" value="1"/>
</dbReference>
<evidence type="ECO:0000256" key="1">
    <source>
        <dbReference type="SAM" id="MobiDB-lite"/>
    </source>
</evidence>
<dbReference type="GO" id="GO:0060213">
    <property type="term" value="P:positive regulation of nuclear-transcribed mRNA poly(A) tail shortening"/>
    <property type="evidence" value="ECO:0007669"/>
    <property type="project" value="TreeGrafter"/>
</dbReference>
<dbReference type="InterPro" id="IPR035979">
    <property type="entry name" value="RBD_domain_sf"/>
</dbReference>
<feature type="compositionally biased region" description="Gly residues" evidence="1">
    <location>
        <begin position="879"/>
        <end position="888"/>
    </location>
</feature>
<comment type="caution">
    <text evidence="3">The sequence shown here is derived from an EMBL/GenBank/DDBJ whole genome shotgun (WGS) entry which is preliminary data.</text>
</comment>
<protein>
    <submittedName>
        <fullName evidence="3">Putative gawky</fullName>
    </submittedName>
</protein>
<feature type="compositionally biased region" description="Low complexity" evidence="1">
    <location>
        <begin position="960"/>
        <end position="971"/>
    </location>
</feature>
<dbReference type="GO" id="GO:0035195">
    <property type="term" value="P:miRNA-mediated post-transcriptional gene silencing"/>
    <property type="evidence" value="ECO:0007669"/>
    <property type="project" value="TreeGrafter"/>
</dbReference>
<evidence type="ECO:0000259" key="2">
    <source>
        <dbReference type="PROSITE" id="PS50030"/>
    </source>
</evidence>
<gene>
    <name evidence="3" type="ORF">OBRU01_02679</name>
</gene>
<dbReference type="SUPFAM" id="SSF46934">
    <property type="entry name" value="UBA-like"/>
    <property type="match status" value="1"/>
</dbReference>
<dbReference type="SMART" id="SM00165">
    <property type="entry name" value="UBA"/>
    <property type="match status" value="1"/>
</dbReference>
<dbReference type="InterPro" id="IPR009060">
    <property type="entry name" value="UBA-like_sf"/>
</dbReference>
<dbReference type="InterPro" id="IPR052068">
    <property type="entry name" value="GW182_domain"/>
</dbReference>
<dbReference type="GO" id="GO:0000932">
    <property type="term" value="C:P-body"/>
    <property type="evidence" value="ECO:0007669"/>
    <property type="project" value="TreeGrafter"/>
</dbReference>
<feature type="compositionally biased region" description="Low complexity" evidence="1">
    <location>
        <begin position="252"/>
        <end position="276"/>
    </location>
</feature>
<dbReference type="PANTHER" id="PTHR13020:SF25">
    <property type="entry name" value="PROTEIN GAWKY"/>
    <property type="match status" value="1"/>
</dbReference>
<feature type="compositionally biased region" description="Gly residues" evidence="1">
    <location>
        <begin position="529"/>
        <end position="538"/>
    </location>
</feature>
<feature type="compositionally biased region" description="Low complexity" evidence="1">
    <location>
        <begin position="227"/>
        <end position="242"/>
    </location>
</feature>
<dbReference type="Proteomes" id="UP000037510">
    <property type="component" value="Unassembled WGS sequence"/>
</dbReference>
<dbReference type="InterPro" id="IPR026805">
    <property type="entry name" value="GW182_M_dom"/>
</dbReference>
<feature type="region of interest" description="Disordered" evidence="1">
    <location>
        <begin position="842"/>
        <end position="904"/>
    </location>
</feature>
<dbReference type="AlphaFoldDB" id="A0A0L7LS64"/>
<proteinExistence type="predicted"/>
<feature type="compositionally biased region" description="Polar residues" evidence="1">
    <location>
        <begin position="183"/>
        <end position="221"/>
    </location>
</feature>
<reference evidence="3 4" key="1">
    <citation type="journal article" date="2015" name="Genome Biol. Evol.">
        <title>The genome of winter moth (Operophtera brumata) provides a genomic perspective on sexual dimorphism and phenology.</title>
        <authorList>
            <person name="Derks M.F."/>
            <person name="Smit S."/>
            <person name="Salis L."/>
            <person name="Schijlen E."/>
            <person name="Bossers A."/>
            <person name="Mateman C."/>
            <person name="Pijl A.S."/>
            <person name="de Ridder D."/>
            <person name="Groenen M.A."/>
            <person name="Visser M.E."/>
            <person name="Megens H.J."/>
        </authorList>
    </citation>
    <scope>NUCLEOTIDE SEQUENCE [LARGE SCALE GENOMIC DNA]</scope>
    <source>
        <strain evidence="3">WM2013NL</strain>
        <tissue evidence="3">Head and thorax</tissue>
    </source>
</reference>
<dbReference type="Gene3D" id="1.10.8.10">
    <property type="entry name" value="DNA helicase RuvA subunit, C-terminal domain"/>
    <property type="match status" value="1"/>
</dbReference>
<evidence type="ECO:0000313" key="3">
    <source>
        <dbReference type="EMBL" id="KOB78318.1"/>
    </source>
</evidence>
<dbReference type="PANTHER" id="PTHR13020">
    <property type="entry name" value="TRINUCLEOTIDE REPEAT-CONTAINING GENE 6"/>
    <property type="match status" value="1"/>
</dbReference>
<feature type="compositionally biased region" description="Basic and acidic residues" evidence="1">
    <location>
        <begin position="426"/>
        <end position="439"/>
    </location>
</feature>
<dbReference type="Pfam" id="PF12938">
    <property type="entry name" value="M_domain"/>
    <property type="match status" value="1"/>
</dbReference>
<feature type="region of interest" description="Disordered" evidence="1">
    <location>
        <begin position="294"/>
        <end position="450"/>
    </location>
</feature>
<keyword evidence="4" id="KW-1185">Reference proteome</keyword>
<feature type="region of interest" description="Disordered" evidence="1">
    <location>
        <begin position="953"/>
        <end position="1007"/>
    </location>
</feature>
<feature type="region of interest" description="Disordered" evidence="1">
    <location>
        <begin position="468"/>
        <end position="625"/>
    </location>
</feature>
<feature type="compositionally biased region" description="Polar residues" evidence="1">
    <location>
        <begin position="484"/>
        <end position="493"/>
    </location>
</feature>
<feature type="region of interest" description="Disordered" evidence="1">
    <location>
        <begin position="180"/>
        <end position="276"/>
    </location>
</feature>
<dbReference type="InterPro" id="IPR012677">
    <property type="entry name" value="Nucleotide-bd_a/b_plait_sf"/>
</dbReference>
<dbReference type="GO" id="GO:0003676">
    <property type="term" value="F:nucleic acid binding"/>
    <property type="evidence" value="ECO:0007669"/>
    <property type="project" value="InterPro"/>
</dbReference>
<dbReference type="EMBL" id="JTDY01000201">
    <property type="protein sequence ID" value="KOB78318.1"/>
    <property type="molecule type" value="Genomic_DNA"/>
</dbReference>
<dbReference type="STRING" id="104452.A0A0L7LS64"/>
<dbReference type="SUPFAM" id="SSF54928">
    <property type="entry name" value="RNA-binding domain, RBD"/>
    <property type="match status" value="1"/>
</dbReference>
<evidence type="ECO:0000313" key="4">
    <source>
        <dbReference type="Proteomes" id="UP000037510"/>
    </source>
</evidence>
<feature type="compositionally biased region" description="Pro residues" evidence="1">
    <location>
        <begin position="539"/>
        <end position="553"/>
    </location>
</feature>
<organism evidence="3 4">
    <name type="scientific">Operophtera brumata</name>
    <name type="common">Winter moth</name>
    <name type="synonym">Phalaena brumata</name>
    <dbReference type="NCBI Taxonomy" id="104452"/>
    <lineage>
        <taxon>Eukaryota</taxon>
        <taxon>Metazoa</taxon>
        <taxon>Ecdysozoa</taxon>
        <taxon>Arthropoda</taxon>
        <taxon>Hexapoda</taxon>
        <taxon>Insecta</taxon>
        <taxon>Pterygota</taxon>
        <taxon>Neoptera</taxon>
        <taxon>Endopterygota</taxon>
        <taxon>Lepidoptera</taxon>
        <taxon>Glossata</taxon>
        <taxon>Ditrysia</taxon>
        <taxon>Geometroidea</taxon>
        <taxon>Geometridae</taxon>
        <taxon>Larentiinae</taxon>
        <taxon>Operophtera</taxon>
    </lineage>
</organism>
<accession>A0A0L7LS64</accession>
<dbReference type="InterPro" id="IPR015940">
    <property type="entry name" value="UBA"/>
</dbReference>
<feature type="compositionally biased region" description="Basic and acidic residues" evidence="1">
    <location>
        <begin position="567"/>
        <end position="582"/>
    </location>
</feature>
<feature type="domain" description="UBA" evidence="2">
    <location>
        <begin position="625"/>
        <end position="671"/>
    </location>
</feature>
<sequence>RLVKKNENKLLVVRMIDKGIYNVDIVESIHENQMIGDTPNDIPCTTNAITVQGISYSDPYFSSFNLNYKMAFGAPKYMNKSDYAFNSLVRIPEPGNSILRRHNITKLKISDDKTSTKHHDNKDAKHLDETMNLRRFRNGDLTFAAMVDLTRDEGRVVEALRKAGHVDSWGMPRCLRLRGGGESSLNTASGWGSPPSTNTVNSNKGNGNQLPPTSAPQNWQTSPPNMPNSQPNNNGAPATNGTSSGGNGNGGPNAPNPATNGNNSPNGSNGGSNNSSAKIEQLNSMREALYSQDGWGGQHVNQDTNWDVPGSPEPGAKVEPNSTAGPPPWKPNVNNGAFLGTDLWEANLRNGGQPPPQPASKTPWGHTPTTNIGGTWGEDDDAGDSANVWNGPPPPQQWSGGGAPPPHSQQWSVPKKDDWNAWGEPRGPDPRLEHARADPRAPPPDPRIDLRGGISGRLNGGDMWTQHHQHTAPPNKMMPPASAGANQWNSQGPKESMKGAGGWEEPSPPATRRTAGGFDDGTSLWAQRGGMGGMGRGPQGPPPGQARVPPTPTKPDAVWGHGQRNGSWDEAHTPSWDQREPGWPDAGNPGLWPQKPKPGPGGWTEDIGEWGGPKPPQGGPMSGKQLPKELIWNSKQFRFLIEMGFKKEEAEAALRSRDMNTEEALELLAGRGEAWRREDQYHPGGPFQPPPNVPTVGAANNGQPSAAQLRMLVQQIQMAVSAGYLNHQILNQPLAPQTLVLLNQLLQQNSVAMTKGHSTLTLQYTMQITKAKQQITAYQNQIATQQALYMKQQAGGNDLFKPGPDPIPPLQNNFSDMSLNKDPHSTYGGGGNQQSRLNQWKLPSLDKDSDGSEFSRAPGTAKSATSPLMGLQPDSTWGVGRGNEGWGDTGVDAADGKDWPSHPSHQPVYDLVPEFEPGKPWKGNQMKNVEDDPAMTPGSVVRSPLSLVAIKDSEMLGGKSSPPGSERSLSSATWSYAPSGPAGGGVKPGAADWGSKHHAAPAAGQQRALPSWQASTWLLLKNLTAQIDGSTLKTLCVQHGPLQNFHLYLNQGLALARYSTREEAAKSPAESEVQLILQHLGSGGGGAWRPGAQPGKEAGWGAAAAFPAMWPDSHEQRATPSSLNSFLPPDLLGGESI</sequence>